<name>A0ABD1H1I9_SALDI</name>
<evidence type="ECO:0008006" key="4">
    <source>
        <dbReference type="Google" id="ProtNLM"/>
    </source>
</evidence>
<keyword evidence="3" id="KW-1185">Reference proteome</keyword>
<feature type="signal peptide" evidence="1">
    <location>
        <begin position="1"/>
        <end position="28"/>
    </location>
</feature>
<dbReference type="Proteomes" id="UP001567538">
    <property type="component" value="Unassembled WGS sequence"/>
</dbReference>
<evidence type="ECO:0000313" key="3">
    <source>
        <dbReference type="Proteomes" id="UP001567538"/>
    </source>
</evidence>
<dbReference type="EMBL" id="JBEAFC010000007">
    <property type="protein sequence ID" value="KAL1549273.1"/>
    <property type="molecule type" value="Genomic_DNA"/>
</dbReference>
<organism evidence="2 3">
    <name type="scientific">Salvia divinorum</name>
    <name type="common">Maria pastora</name>
    <name type="synonym">Diviner's sage</name>
    <dbReference type="NCBI Taxonomy" id="28513"/>
    <lineage>
        <taxon>Eukaryota</taxon>
        <taxon>Viridiplantae</taxon>
        <taxon>Streptophyta</taxon>
        <taxon>Embryophyta</taxon>
        <taxon>Tracheophyta</taxon>
        <taxon>Spermatophyta</taxon>
        <taxon>Magnoliopsida</taxon>
        <taxon>eudicotyledons</taxon>
        <taxon>Gunneridae</taxon>
        <taxon>Pentapetalae</taxon>
        <taxon>asterids</taxon>
        <taxon>lamiids</taxon>
        <taxon>Lamiales</taxon>
        <taxon>Lamiaceae</taxon>
        <taxon>Nepetoideae</taxon>
        <taxon>Mentheae</taxon>
        <taxon>Salviinae</taxon>
        <taxon>Salvia</taxon>
        <taxon>Salvia subgen. Calosphace</taxon>
    </lineage>
</organism>
<keyword evidence="1" id="KW-0732">Signal</keyword>
<protein>
    <recommendedName>
        <fullName evidence="4">Secreted protein</fullName>
    </recommendedName>
</protein>
<feature type="chain" id="PRO_5044857592" description="Secreted protein" evidence="1">
    <location>
        <begin position="29"/>
        <end position="79"/>
    </location>
</feature>
<accession>A0ABD1H1I9</accession>
<dbReference type="AlphaFoldDB" id="A0ABD1H1I9"/>
<proteinExistence type="predicted"/>
<evidence type="ECO:0000313" key="2">
    <source>
        <dbReference type="EMBL" id="KAL1549273.1"/>
    </source>
</evidence>
<sequence>MQVTCFLVESVLMQIWFLVLLVFPPDRTSNIDIVTPFSLSNSYISPFALLHRIYTDIKCPPLSQLLTLLENTTSLLTKM</sequence>
<evidence type="ECO:0000256" key="1">
    <source>
        <dbReference type="SAM" id="SignalP"/>
    </source>
</evidence>
<reference evidence="2 3" key="1">
    <citation type="submission" date="2024-06" db="EMBL/GenBank/DDBJ databases">
        <title>A chromosome level genome sequence of Diviner's sage (Salvia divinorum).</title>
        <authorList>
            <person name="Ford S.A."/>
            <person name="Ro D.-K."/>
            <person name="Ness R.W."/>
            <person name="Phillips M.A."/>
        </authorList>
    </citation>
    <scope>NUCLEOTIDE SEQUENCE [LARGE SCALE GENOMIC DNA]</scope>
    <source>
        <strain evidence="2">SAF-2024a</strain>
        <tissue evidence="2">Leaf</tissue>
    </source>
</reference>
<comment type="caution">
    <text evidence="2">The sequence shown here is derived from an EMBL/GenBank/DDBJ whole genome shotgun (WGS) entry which is preliminary data.</text>
</comment>
<gene>
    <name evidence="2" type="ORF">AAHA92_17400</name>
</gene>